<dbReference type="PRINTS" id="PR00394">
    <property type="entry name" value="RHSPROTEIN"/>
</dbReference>
<reference evidence="1 2" key="1">
    <citation type="submission" date="2023-12" db="EMBL/GenBank/DDBJ databases">
        <title>Genomic sequences of Capnocytophaga and Parvimonas strains.</title>
        <authorList>
            <person name="Watt R.M."/>
            <person name="Wang M."/>
            <person name="Yang T."/>
            <person name="Tong W.M."/>
        </authorList>
    </citation>
    <scope>NUCLEOTIDE SEQUENCE [LARGE SCALE GENOMIC DNA]</scope>
    <source>
        <strain evidence="1 2">CCUG 13096</strain>
    </source>
</reference>
<comment type="caution">
    <text evidence="1">The sequence shown here is derived from an EMBL/GenBank/DDBJ whole genome shotgun (WGS) entry which is preliminary data.</text>
</comment>
<dbReference type="RefSeq" id="WP_323982430.1">
    <property type="nucleotide sequence ID" value="NZ_JAYKBW010000001.1"/>
</dbReference>
<protein>
    <submittedName>
        <fullName evidence="1">RHS repeat-associated core domain-containing protein</fullName>
    </submittedName>
</protein>
<dbReference type="PANTHER" id="PTHR32305:SF15">
    <property type="entry name" value="PROTEIN RHSA-RELATED"/>
    <property type="match status" value="1"/>
</dbReference>
<sequence>MGDGGGIPFRYQGPYFDFETGLCYNRFRYYSPETGLYISQDPIGLAGGNPNFYAYVFDSNIQVDVFGLFEFVTKEGFLFGSFKIKAPFNIPVQRLGNIPKGQVRPWGLRVGTSEFINRVFVAIKPEWNPLTVYNTGIIPKGTEIRIGIIGPQGLKYLGGLLQFNVNNSDVKNIKTRKIDRNKVKCKT</sequence>
<dbReference type="InterPro" id="IPR022385">
    <property type="entry name" value="Rhs_assc_core"/>
</dbReference>
<keyword evidence="2" id="KW-1185">Reference proteome</keyword>
<dbReference type="NCBIfam" id="TIGR03696">
    <property type="entry name" value="Rhs_assc_core"/>
    <property type="match status" value="1"/>
</dbReference>
<evidence type="ECO:0000313" key="2">
    <source>
        <dbReference type="Proteomes" id="UP001311730"/>
    </source>
</evidence>
<evidence type="ECO:0000313" key="1">
    <source>
        <dbReference type="EMBL" id="MEB3073923.1"/>
    </source>
</evidence>
<name>A0ABU5Z4P7_9FLAO</name>
<dbReference type="PANTHER" id="PTHR32305">
    <property type="match status" value="1"/>
</dbReference>
<proteinExistence type="predicted"/>
<dbReference type="Gene3D" id="2.180.10.10">
    <property type="entry name" value="RHS repeat-associated core"/>
    <property type="match status" value="1"/>
</dbReference>
<dbReference type="Proteomes" id="UP001311730">
    <property type="component" value="Unassembled WGS sequence"/>
</dbReference>
<dbReference type="InterPro" id="IPR050708">
    <property type="entry name" value="T6SS_VgrG/RHS"/>
</dbReference>
<dbReference type="EMBL" id="JAYKBW010000001">
    <property type="protein sequence ID" value="MEB3073923.1"/>
    <property type="molecule type" value="Genomic_DNA"/>
</dbReference>
<organism evidence="1 2">
    <name type="scientific">Capnocytophaga gingivalis</name>
    <dbReference type="NCBI Taxonomy" id="1017"/>
    <lineage>
        <taxon>Bacteria</taxon>
        <taxon>Pseudomonadati</taxon>
        <taxon>Bacteroidota</taxon>
        <taxon>Flavobacteriia</taxon>
        <taxon>Flavobacteriales</taxon>
        <taxon>Flavobacteriaceae</taxon>
        <taxon>Capnocytophaga</taxon>
    </lineage>
</organism>
<accession>A0ABU5Z4P7</accession>
<gene>
    <name evidence="1" type="ORF">VJJ08_01230</name>
</gene>